<name>A0A0T5VVA2_9SPHI</name>
<keyword evidence="1" id="KW-0732">Signal</keyword>
<reference evidence="2 3" key="1">
    <citation type="submission" date="2015-11" db="EMBL/GenBank/DDBJ databases">
        <title>Sequence of Pedobacter ginsenosidimutans.</title>
        <authorList>
            <person name="Carson E."/>
            <person name="Keyser V."/>
            <person name="Newman J."/>
            <person name="Miller J."/>
        </authorList>
    </citation>
    <scope>NUCLEOTIDE SEQUENCE [LARGE SCALE GENOMIC DNA]</scope>
    <source>
        <strain evidence="2 3">KACC 14530</strain>
    </source>
</reference>
<dbReference type="Proteomes" id="UP000051950">
    <property type="component" value="Unassembled WGS sequence"/>
</dbReference>
<dbReference type="EMBL" id="LMZQ01000001">
    <property type="protein sequence ID" value="KRT17799.1"/>
    <property type="molecule type" value="Genomic_DNA"/>
</dbReference>
<dbReference type="AlphaFoldDB" id="A0A0T5VVA2"/>
<evidence type="ECO:0000256" key="1">
    <source>
        <dbReference type="SAM" id="SignalP"/>
    </source>
</evidence>
<feature type="chain" id="PRO_5006665827" description="Outer membrane protein beta-barrel domain-containing protein" evidence="1">
    <location>
        <begin position="19"/>
        <end position="201"/>
    </location>
</feature>
<gene>
    <name evidence="2" type="ORF">ASU31_00425</name>
</gene>
<comment type="caution">
    <text evidence="2">The sequence shown here is derived from an EMBL/GenBank/DDBJ whole genome shotgun (WGS) entry which is preliminary data.</text>
</comment>
<protein>
    <recommendedName>
        <fullName evidence="4">Outer membrane protein beta-barrel domain-containing protein</fullName>
    </recommendedName>
</protein>
<feature type="signal peptide" evidence="1">
    <location>
        <begin position="1"/>
        <end position="18"/>
    </location>
</feature>
<evidence type="ECO:0000313" key="3">
    <source>
        <dbReference type="Proteomes" id="UP000051950"/>
    </source>
</evidence>
<accession>A0A0T5VVA2</accession>
<keyword evidence="3" id="KW-1185">Reference proteome</keyword>
<sequence length="201" mass="22286">MKKTICLLLQIVAFGVVAQEKVQKSFIKAELGLATSSTKKVIGTGYSFGQIGPNIRFRGMYGYNLSNQFSAAIGAEFSLIRKSLDYNSSKDAKMVPVFVQLQYNFKQDDPKTFFLYSGYGLSPKMGSKIFGGQIFDAGLGWQYQPKLFNGNPVSFMAGYHMSSIKDVRVRHYGSFGGNEFDYFADEKIKLSSIGISIGLSF</sequence>
<organism evidence="2 3">
    <name type="scientific">Pedobacter ginsenosidimutans</name>
    <dbReference type="NCBI Taxonomy" id="687842"/>
    <lineage>
        <taxon>Bacteria</taxon>
        <taxon>Pseudomonadati</taxon>
        <taxon>Bacteroidota</taxon>
        <taxon>Sphingobacteriia</taxon>
        <taxon>Sphingobacteriales</taxon>
        <taxon>Sphingobacteriaceae</taxon>
        <taxon>Pedobacter</taxon>
    </lineage>
</organism>
<evidence type="ECO:0008006" key="4">
    <source>
        <dbReference type="Google" id="ProtNLM"/>
    </source>
</evidence>
<evidence type="ECO:0000313" key="2">
    <source>
        <dbReference type="EMBL" id="KRT17799.1"/>
    </source>
</evidence>
<proteinExistence type="predicted"/>
<dbReference type="SUPFAM" id="SSF56925">
    <property type="entry name" value="OMPA-like"/>
    <property type="match status" value="1"/>
</dbReference>
<dbReference type="RefSeq" id="WP_057930428.1">
    <property type="nucleotide sequence ID" value="NZ_LMZQ01000001.1"/>
</dbReference>
<dbReference type="InterPro" id="IPR011250">
    <property type="entry name" value="OMP/PagP_B-barrel"/>
</dbReference>